<dbReference type="InterPro" id="IPR019888">
    <property type="entry name" value="Tscrpt_reg_AsnC-like"/>
</dbReference>
<evidence type="ECO:0000256" key="1">
    <source>
        <dbReference type="ARBA" id="ARBA00023015"/>
    </source>
</evidence>
<evidence type="ECO:0000256" key="3">
    <source>
        <dbReference type="ARBA" id="ARBA00023163"/>
    </source>
</evidence>
<dbReference type="InterPro" id="IPR019887">
    <property type="entry name" value="Tscrpt_reg_AsnC/Lrp_C"/>
</dbReference>
<dbReference type="STRING" id="1678841.TBC1_12627"/>
<dbReference type="Gene3D" id="3.30.70.920">
    <property type="match status" value="1"/>
</dbReference>
<evidence type="ECO:0000313" key="6">
    <source>
        <dbReference type="Proteomes" id="UP000053091"/>
    </source>
</evidence>
<dbReference type="GO" id="GO:0043200">
    <property type="term" value="P:response to amino acid"/>
    <property type="evidence" value="ECO:0007669"/>
    <property type="project" value="TreeGrafter"/>
</dbReference>
<dbReference type="GO" id="GO:0005829">
    <property type="term" value="C:cytosol"/>
    <property type="evidence" value="ECO:0007669"/>
    <property type="project" value="TreeGrafter"/>
</dbReference>
<dbReference type="GO" id="GO:0043565">
    <property type="term" value="F:sequence-specific DNA binding"/>
    <property type="evidence" value="ECO:0007669"/>
    <property type="project" value="InterPro"/>
</dbReference>
<dbReference type="AlphaFoldDB" id="A0A0S7C671"/>
<keyword evidence="3" id="KW-0804">Transcription</keyword>
<organism evidence="5">
    <name type="scientific">Lentimicrobium saccharophilum</name>
    <dbReference type="NCBI Taxonomy" id="1678841"/>
    <lineage>
        <taxon>Bacteria</taxon>
        <taxon>Pseudomonadati</taxon>
        <taxon>Bacteroidota</taxon>
        <taxon>Bacteroidia</taxon>
        <taxon>Bacteroidales</taxon>
        <taxon>Lentimicrobiaceae</taxon>
        <taxon>Lentimicrobium</taxon>
    </lineage>
</organism>
<gene>
    <name evidence="5" type="ORF">TBC1_12627</name>
</gene>
<evidence type="ECO:0000259" key="4">
    <source>
        <dbReference type="PROSITE" id="PS50956"/>
    </source>
</evidence>
<keyword evidence="6" id="KW-1185">Reference proteome</keyword>
<dbReference type="InterPro" id="IPR011991">
    <property type="entry name" value="ArsR-like_HTH"/>
</dbReference>
<dbReference type="PATRIC" id="fig|1678841.3.peg.3359"/>
<dbReference type="GO" id="GO:0006355">
    <property type="term" value="P:regulation of DNA-templated transcription"/>
    <property type="evidence" value="ECO:0007669"/>
    <property type="project" value="UniProtKB-ARBA"/>
</dbReference>
<dbReference type="EMBL" id="DF968183">
    <property type="protein sequence ID" value="GAP44816.1"/>
    <property type="molecule type" value="Genomic_DNA"/>
</dbReference>
<dbReference type="RefSeq" id="WP_082189659.1">
    <property type="nucleotide sequence ID" value="NZ_DF968183.1"/>
</dbReference>
<name>A0A0S7C671_9BACT</name>
<dbReference type="Gene3D" id="1.10.10.10">
    <property type="entry name" value="Winged helix-like DNA-binding domain superfamily/Winged helix DNA-binding domain"/>
    <property type="match status" value="1"/>
</dbReference>
<dbReference type="Pfam" id="PF13404">
    <property type="entry name" value="HTH_AsnC-type"/>
    <property type="match status" value="1"/>
</dbReference>
<dbReference type="PROSITE" id="PS50956">
    <property type="entry name" value="HTH_ASNC_2"/>
    <property type="match status" value="1"/>
</dbReference>
<dbReference type="InterPro" id="IPR036390">
    <property type="entry name" value="WH_DNA-bd_sf"/>
</dbReference>
<dbReference type="PRINTS" id="PR00033">
    <property type="entry name" value="HTHASNC"/>
</dbReference>
<dbReference type="InterPro" id="IPR036388">
    <property type="entry name" value="WH-like_DNA-bd_sf"/>
</dbReference>
<proteinExistence type="predicted"/>
<dbReference type="Pfam" id="PF01037">
    <property type="entry name" value="AsnC_trans_reg"/>
    <property type="match status" value="1"/>
</dbReference>
<evidence type="ECO:0000256" key="2">
    <source>
        <dbReference type="ARBA" id="ARBA00023125"/>
    </source>
</evidence>
<sequence>MDHYFHIDNLDRKIINLLNTNARMPFVEVARRCKVSGAAIHQRVAKMEEAGVIAGSSLRLNPKGAGYQTCAFIGIQVNLTTTSTHDEVFKKIQKIPEIVECHHISGKYSLLVKLFTRNNEHLKQVIVEQIQSIPEITFTETFISLETGFERELGI</sequence>
<dbReference type="Proteomes" id="UP000053091">
    <property type="component" value="Unassembled WGS sequence"/>
</dbReference>
<dbReference type="SMART" id="SM00344">
    <property type="entry name" value="HTH_ASNC"/>
    <property type="match status" value="1"/>
</dbReference>
<dbReference type="SUPFAM" id="SSF46785">
    <property type="entry name" value="Winged helix' DNA-binding domain"/>
    <property type="match status" value="1"/>
</dbReference>
<dbReference type="SUPFAM" id="SSF54909">
    <property type="entry name" value="Dimeric alpha+beta barrel"/>
    <property type="match status" value="1"/>
</dbReference>
<dbReference type="InterPro" id="IPR000485">
    <property type="entry name" value="AsnC-type_HTH_dom"/>
</dbReference>
<dbReference type="CDD" id="cd00090">
    <property type="entry name" value="HTH_ARSR"/>
    <property type="match status" value="1"/>
</dbReference>
<feature type="domain" description="HTH asnC-type" evidence="4">
    <location>
        <begin position="7"/>
        <end position="68"/>
    </location>
</feature>
<keyword evidence="2 5" id="KW-0238">DNA-binding</keyword>
<evidence type="ECO:0000313" key="5">
    <source>
        <dbReference type="EMBL" id="GAP44816.1"/>
    </source>
</evidence>
<dbReference type="InterPro" id="IPR011008">
    <property type="entry name" value="Dimeric_a/b-barrel"/>
</dbReference>
<dbReference type="PANTHER" id="PTHR30154">
    <property type="entry name" value="LEUCINE-RESPONSIVE REGULATORY PROTEIN"/>
    <property type="match status" value="1"/>
</dbReference>
<dbReference type="PANTHER" id="PTHR30154:SF34">
    <property type="entry name" value="TRANSCRIPTIONAL REGULATOR AZLB"/>
    <property type="match status" value="1"/>
</dbReference>
<protein>
    <submittedName>
        <fullName evidence="5">DNA-binding transcriptional regulator, Lrp family</fullName>
    </submittedName>
</protein>
<reference evidence="5" key="1">
    <citation type="journal article" date="2015" name="Genome Announc.">
        <title>Draft Genome Sequence of Bacteroidales Strain TBC1, a Novel Isolate from a Methanogenic Wastewater Treatment System.</title>
        <authorList>
            <person name="Tourlousse D.M."/>
            <person name="Matsuura N."/>
            <person name="Sun L."/>
            <person name="Toyonaga M."/>
            <person name="Kuroda K."/>
            <person name="Ohashi A."/>
            <person name="Cruz R."/>
            <person name="Yamaguchi T."/>
            <person name="Sekiguchi Y."/>
        </authorList>
    </citation>
    <scope>NUCLEOTIDE SEQUENCE [LARGE SCALE GENOMIC DNA]</scope>
    <source>
        <strain evidence="5">TBC1</strain>
    </source>
</reference>
<dbReference type="OrthoDB" id="1094536at2"/>
<accession>A0A0S7C671</accession>
<keyword evidence="1" id="KW-0805">Transcription regulation</keyword>